<dbReference type="Gene3D" id="3.40.50.300">
    <property type="entry name" value="P-loop containing nucleotide triphosphate hydrolases"/>
    <property type="match status" value="1"/>
</dbReference>
<protein>
    <submittedName>
        <fullName evidence="3">Pilus biosynthesis protein</fullName>
    </submittedName>
</protein>
<dbReference type="Proteomes" id="UP000619536">
    <property type="component" value="Unassembled WGS sequence"/>
</dbReference>
<dbReference type="EMBL" id="BMDH01000003">
    <property type="protein sequence ID" value="GGI14876.1"/>
    <property type="molecule type" value="Genomic_DNA"/>
</dbReference>
<evidence type="ECO:0000313" key="3">
    <source>
        <dbReference type="EMBL" id="GGI14876.1"/>
    </source>
</evidence>
<reference evidence="3" key="1">
    <citation type="journal article" date="2014" name="Int. J. Syst. Evol. Microbiol.">
        <title>Complete genome sequence of Corynebacterium casei LMG S-19264T (=DSM 44701T), isolated from a smear-ripened cheese.</title>
        <authorList>
            <consortium name="US DOE Joint Genome Institute (JGI-PGF)"/>
            <person name="Walter F."/>
            <person name="Albersmeier A."/>
            <person name="Kalinowski J."/>
            <person name="Ruckert C."/>
        </authorList>
    </citation>
    <scope>NUCLEOTIDE SEQUENCE</scope>
    <source>
        <strain evidence="3">CCM 8606</strain>
    </source>
</reference>
<keyword evidence="4" id="KW-1185">Reference proteome</keyword>
<dbReference type="Pfam" id="PF00437">
    <property type="entry name" value="T2SSE"/>
    <property type="match status" value="1"/>
</dbReference>
<sequence length="380" mass="40788">MGEHLVLGPLDALAQDTQVTDITVTCEGQVWVDRGNGMEFEPMRSSINSAHGVREYAVQLCAQLGKRLDDVHPIADAATQSGVRIHAVIAPLVPYGASLSIRFPDRTRSTLDSLVTLGAFPAIWMPILQAIVDRHATVLIAGGTGTGKTTMLKALLEQVDACERIVSVEEVRELGSLHHDNTVSLASREANVEGKGAVGLSQLVKATLRMRPDRVVLGECRGEEIADLLRALNSGHRGGMTTVHADSIERLPARLITLGLLAELTPQAIAMLAAGAFDVVIHMRRTTHGVRHIAQIGQLITSNQGELVGQMACAWDGVREPKYGPGWSGLAQLLQLSTEAMPFLPTCSTAEHVADTERYRIAYTTSNTLHAATSSYTAMA</sequence>
<dbReference type="SMART" id="SM00382">
    <property type="entry name" value="AAA"/>
    <property type="match status" value="1"/>
</dbReference>
<dbReference type="PANTHER" id="PTHR30486">
    <property type="entry name" value="TWITCHING MOTILITY PROTEIN PILT"/>
    <property type="match status" value="1"/>
</dbReference>
<comment type="similarity">
    <text evidence="1">Belongs to the GSP E family.</text>
</comment>
<evidence type="ECO:0000313" key="4">
    <source>
        <dbReference type="Proteomes" id="UP000619536"/>
    </source>
</evidence>
<organism evidence="3 4">
    <name type="scientific">Galliscardovia ingluviei</name>
    <dbReference type="NCBI Taxonomy" id="1769422"/>
    <lineage>
        <taxon>Bacteria</taxon>
        <taxon>Bacillati</taxon>
        <taxon>Actinomycetota</taxon>
        <taxon>Actinomycetes</taxon>
        <taxon>Bifidobacteriales</taxon>
        <taxon>Bifidobacteriaceae</taxon>
        <taxon>Galliscardovia</taxon>
    </lineage>
</organism>
<dbReference type="Gene3D" id="3.30.450.370">
    <property type="match status" value="1"/>
</dbReference>
<gene>
    <name evidence="3" type="ORF">GCM10007377_13110</name>
</gene>
<comment type="caution">
    <text evidence="3">The sequence shown here is derived from an EMBL/GenBank/DDBJ whole genome shotgun (WGS) entry which is preliminary data.</text>
</comment>
<name>A0A8J3AQL7_9BIFI</name>
<dbReference type="AlphaFoldDB" id="A0A8J3AQL7"/>
<dbReference type="InterPro" id="IPR027417">
    <property type="entry name" value="P-loop_NTPase"/>
</dbReference>
<dbReference type="SUPFAM" id="SSF52540">
    <property type="entry name" value="P-loop containing nucleoside triphosphate hydrolases"/>
    <property type="match status" value="1"/>
</dbReference>
<evidence type="ECO:0000256" key="1">
    <source>
        <dbReference type="ARBA" id="ARBA00006611"/>
    </source>
</evidence>
<dbReference type="InterPro" id="IPR001482">
    <property type="entry name" value="T2SS/T4SS_dom"/>
</dbReference>
<accession>A0A8J3AQL7</accession>
<reference evidence="3" key="2">
    <citation type="submission" date="2020-09" db="EMBL/GenBank/DDBJ databases">
        <authorList>
            <person name="Sun Q."/>
            <person name="Sedlacek I."/>
        </authorList>
    </citation>
    <scope>NUCLEOTIDE SEQUENCE</scope>
    <source>
        <strain evidence="3">CCM 8606</strain>
    </source>
</reference>
<evidence type="ECO:0000259" key="2">
    <source>
        <dbReference type="SMART" id="SM00382"/>
    </source>
</evidence>
<dbReference type="InterPro" id="IPR003593">
    <property type="entry name" value="AAA+_ATPase"/>
</dbReference>
<dbReference type="PANTHER" id="PTHR30486:SF6">
    <property type="entry name" value="TYPE IV PILUS RETRACTATION ATPASE PILT"/>
    <property type="match status" value="1"/>
</dbReference>
<feature type="domain" description="AAA+ ATPase" evidence="2">
    <location>
        <begin position="134"/>
        <end position="287"/>
    </location>
</feature>
<proteinExistence type="inferred from homology"/>
<dbReference type="InterPro" id="IPR050921">
    <property type="entry name" value="T4SS_GSP_E_ATPase"/>
</dbReference>
<dbReference type="RefSeq" id="WP_188355470.1">
    <property type="nucleotide sequence ID" value="NZ_BMDH01000003.1"/>
</dbReference>
<dbReference type="GO" id="GO:0016887">
    <property type="term" value="F:ATP hydrolysis activity"/>
    <property type="evidence" value="ECO:0007669"/>
    <property type="project" value="InterPro"/>
</dbReference>
<dbReference type="CDD" id="cd01130">
    <property type="entry name" value="VirB11-like_ATPase"/>
    <property type="match status" value="1"/>
</dbReference>